<comment type="caution">
    <text evidence="3">The sequence shown here is derived from an EMBL/GenBank/DDBJ whole genome shotgun (WGS) entry which is preliminary data.</text>
</comment>
<dbReference type="Proteomes" id="UP000561438">
    <property type="component" value="Unassembled WGS sequence"/>
</dbReference>
<dbReference type="AlphaFoldDB" id="A0A850H4T2"/>
<feature type="domain" description="TadE-like" evidence="2">
    <location>
        <begin position="19"/>
        <end position="57"/>
    </location>
</feature>
<name>A0A850H4T2_9SPHN</name>
<sequence length="134" mass="14898">MSRVALRRFATDERGSFGIEYAVAIPVLVTMMIGIMQFAAVLHTSGVMRHALGEGLRLAKVDPTATTDEVIAETRGSMKGVDLNKMTNLHFERDQVNATRMGRMTMTYDLQPIIPFAEIPPITLTETRQVYLPS</sequence>
<evidence type="ECO:0000259" key="2">
    <source>
        <dbReference type="Pfam" id="PF07811"/>
    </source>
</evidence>
<dbReference type="InterPro" id="IPR012495">
    <property type="entry name" value="TadE-like_dom"/>
</dbReference>
<dbReference type="RefSeq" id="WP_176266397.1">
    <property type="nucleotide sequence ID" value="NZ_JABWGV010000001.1"/>
</dbReference>
<keyword evidence="1" id="KW-1133">Transmembrane helix</keyword>
<evidence type="ECO:0000313" key="4">
    <source>
        <dbReference type="Proteomes" id="UP000561438"/>
    </source>
</evidence>
<evidence type="ECO:0000256" key="1">
    <source>
        <dbReference type="SAM" id="Phobius"/>
    </source>
</evidence>
<accession>A0A850H4T2</accession>
<evidence type="ECO:0000313" key="3">
    <source>
        <dbReference type="EMBL" id="NVD44125.1"/>
    </source>
</evidence>
<dbReference type="Pfam" id="PF07811">
    <property type="entry name" value="TadE"/>
    <property type="match status" value="1"/>
</dbReference>
<dbReference type="EMBL" id="JABWGV010000001">
    <property type="protein sequence ID" value="NVD44125.1"/>
    <property type="molecule type" value="Genomic_DNA"/>
</dbReference>
<proteinExistence type="predicted"/>
<keyword evidence="1" id="KW-0472">Membrane</keyword>
<feature type="transmembrane region" description="Helical" evidence="1">
    <location>
        <begin position="21"/>
        <end position="42"/>
    </location>
</feature>
<keyword evidence="1" id="KW-0812">Transmembrane</keyword>
<protein>
    <submittedName>
        <fullName evidence="3">Pilus assembly protein</fullName>
    </submittedName>
</protein>
<gene>
    <name evidence="3" type="ORF">HUV48_03715</name>
</gene>
<reference evidence="3 4" key="1">
    <citation type="submission" date="2020-06" db="EMBL/GenBank/DDBJ databases">
        <title>Altererythrobacter sp. HHU K3-1.</title>
        <authorList>
            <person name="Zhang D."/>
            <person name="Xue H."/>
        </authorList>
    </citation>
    <scope>NUCLEOTIDE SEQUENCE [LARGE SCALE GENOMIC DNA]</scope>
    <source>
        <strain evidence="3 4">HHU K3-1</strain>
    </source>
</reference>
<organism evidence="3 4">
    <name type="scientific">Qipengyuania atrilutea</name>
    <dbReference type="NCBI Taxonomy" id="2744473"/>
    <lineage>
        <taxon>Bacteria</taxon>
        <taxon>Pseudomonadati</taxon>
        <taxon>Pseudomonadota</taxon>
        <taxon>Alphaproteobacteria</taxon>
        <taxon>Sphingomonadales</taxon>
        <taxon>Erythrobacteraceae</taxon>
        <taxon>Qipengyuania</taxon>
    </lineage>
</organism>
<keyword evidence="4" id="KW-1185">Reference proteome</keyword>